<proteinExistence type="predicted"/>
<name>M1DAS1_SOLTU</name>
<dbReference type="HOGENOM" id="CLU_2201711_0_0_1"/>
<evidence type="ECO:0000313" key="2">
    <source>
        <dbReference type="EnsemblPlants" id="PGSC0003DMT400085999"/>
    </source>
</evidence>
<dbReference type="EnsemblPlants" id="PGSC0003DMT400085999">
    <property type="protein sequence ID" value="PGSC0003DMT400085999"/>
    <property type="gene ID" value="PGSC0003DMG400035570"/>
</dbReference>
<protein>
    <submittedName>
        <fullName evidence="2">Uncharacterized protein</fullName>
    </submittedName>
</protein>
<reference evidence="3" key="1">
    <citation type="journal article" date="2011" name="Nature">
        <title>Genome sequence and analysis of the tuber crop potato.</title>
        <authorList>
            <consortium name="The Potato Genome Sequencing Consortium"/>
        </authorList>
    </citation>
    <scope>NUCLEOTIDE SEQUENCE [LARGE SCALE GENOMIC DNA]</scope>
    <source>
        <strain evidence="3">cv. DM1-3 516 R44</strain>
    </source>
</reference>
<feature type="compositionally biased region" description="Basic and acidic residues" evidence="1">
    <location>
        <begin position="87"/>
        <end position="108"/>
    </location>
</feature>
<dbReference type="PaxDb" id="4113-PGSC0003DMT400085999"/>
<reference evidence="2" key="2">
    <citation type="submission" date="2015-06" db="UniProtKB">
        <authorList>
            <consortium name="EnsemblPlants"/>
        </authorList>
    </citation>
    <scope>IDENTIFICATION</scope>
    <source>
        <strain evidence="2">DM1-3 516 R44</strain>
    </source>
</reference>
<dbReference type="Proteomes" id="UP000011115">
    <property type="component" value="Unassembled WGS sequence"/>
</dbReference>
<dbReference type="Gramene" id="PGSC0003DMT400085999">
    <property type="protein sequence ID" value="PGSC0003DMT400085999"/>
    <property type="gene ID" value="PGSC0003DMG400035570"/>
</dbReference>
<organism evidence="2 3">
    <name type="scientific">Solanum tuberosum</name>
    <name type="common">Potato</name>
    <dbReference type="NCBI Taxonomy" id="4113"/>
    <lineage>
        <taxon>Eukaryota</taxon>
        <taxon>Viridiplantae</taxon>
        <taxon>Streptophyta</taxon>
        <taxon>Embryophyta</taxon>
        <taxon>Tracheophyta</taxon>
        <taxon>Spermatophyta</taxon>
        <taxon>Magnoliopsida</taxon>
        <taxon>eudicotyledons</taxon>
        <taxon>Gunneridae</taxon>
        <taxon>Pentapetalae</taxon>
        <taxon>asterids</taxon>
        <taxon>lamiids</taxon>
        <taxon>Solanales</taxon>
        <taxon>Solanaceae</taxon>
        <taxon>Solanoideae</taxon>
        <taxon>Solaneae</taxon>
        <taxon>Solanum</taxon>
    </lineage>
</organism>
<feature type="region of interest" description="Disordered" evidence="1">
    <location>
        <begin position="82"/>
        <end position="108"/>
    </location>
</feature>
<accession>M1DAS1</accession>
<keyword evidence="3" id="KW-1185">Reference proteome</keyword>
<dbReference type="InParanoid" id="M1DAS1"/>
<evidence type="ECO:0000256" key="1">
    <source>
        <dbReference type="SAM" id="MobiDB-lite"/>
    </source>
</evidence>
<sequence>MALAPLTERRVKCEGVIESHTLRIDDLTTRIVARETAEGSSDTPDTMKSKIATLRKKYRGSYELKSLGHVNLAKKVAMHNETVAEDESGRVDEEFAEETYEKELRSDK</sequence>
<evidence type="ECO:0000313" key="3">
    <source>
        <dbReference type="Proteomes" id="UP000011115"/>
    </source>
</evidence>
<dbReference type="AlphaFoldDB" id="M1DAS1"/>